<evidence type="ECO:0000256" key="1">
    <source>
        <dbReference type="ARBA" id="ARBA00004138"/>
    </source>
</evidence>
<reference evidence="11" key="1">
    <citation type="submission" date="2006-10" db="EMBL/GenBank/DDBJ databases">
        <authorList>
            <person name="Amadeo P."/>
            <person name="Zhao Q."/>
            <person name="Wortman J."/>
            <person name="Fraser-Liggett C."/>
            <person name="Carlton J."/>
        </authorList>
    </citation>
    <scope>NUCLEOTIDE SEQUENCE</scope>
    <source>
        <strain evidence="11">G3</strain>
    </source>
</reference>
<feature type="domain" description="Dynein axonemal assembly factor 11-like CS" evidence="10">
    <location>
        <begin position="225"/>
        <end position="324"/>
    </location>
</feature>
<comment type="similarity">
    <text evidence="8">Belongs to the tilB family.</text>
</comment>
<evidence type="ECO:0000259" key="10">
    <source>
        <dbReference type="Pfam" id="PF23602"/>
    </source>
</evidence>
<dbReference type="AlphaFoldDB" id="A2ET01"/>
<dbReference type="GO" id="GO:0005737">
    <property type="term" value="C:cytoplasm"/>
    <property type="evidence" value="ECO:0000318"/>
    <property type="project" value="GO_Central"/>
</dbReference>
<dbReference type="VEuPathDB" id="TrichDB:TVAGG3_1033750"/>
<evidence type="ECO:0000256" key="9">
    <source>
        <dbReference type="SAM" id="MobiDB-lite"/>
    </source>
</evidence>
<dbReference type="Pfam" id="PF14580">
    <property type="entry name" value="LRR_9"/>
    <property type="match status" value="1"/>
</dbReference>
<keyword evidence="4" id="KW-0433">Leucine-rich repeat</keyword>
<dbReference type="EMBL" id="DS113482">
    <property type="protein sequence ID" value="EAY04190.1"/>
    <property type="molecule type" value="Genomic_DNA"/>
</dbReference>
<name>A2ET01_TRIV3</name>
<dbReference type="eggNOG" id="KOG0531">
    <property type="taxonomic scope" value="Eukaryota"/>
</dbReference>
<evidence type="ECO:0000256" key="6">
    <source>
        <dbReference type="ARBA" id="ARBA00023069"/>
    </source>
</evidence>
<dbReference type="KEGG" id="tva:4762039"/>
<gene>
    <name evidence="11" type="ORF">TVAG_298070</name>
</gene>
<dbReference type="SMART" id="SM00365">
    <property type="entry name" value="LRR_SD22"/>
    <property type="match status" value="2"/>
</dbReference>
<dbReference type="Proteomes" id="UP000001542">
    <property type="component" value="Unassembled WGS sequence"/>
</dbReference>
<keyword evidence="6" id="KW-0969">Cilium</keyword>
<evidence type="ECO:0000256" key="4">
    <source>
        <dbReference type="ARBA" id="ARBA00022614"/>
    </source>
</evidence>
<evidence type="ECO:0000256" key="7">
    <source>
        <dbReference type="ARBA" id="ARBA00023273"/>
    </source>
</evidence>
<dbReference type="Pfam" id="PF23602">
    <property type="entry name" value="CS_DNAAF11_C"/>
    <property type="match status" value="1"/>
</dbReference>
<evidence type="ECO:0000256" key="8">
    <source>
        <dbReference type="ARBA" id="ARBA00049982"/>
    </source>
</evidence>
<dbReference type="InParanoid" id="A2ET01"/>
<dbReference type="STRING" id="5722.A2ET01"/>
<dbReference type="FunFam" id="3.80.10.10:FF:000052">
    <property type="entry name" value="Leucine rich repeat containing 6"/>
    <property type="match status" value="1"/>
</dbReference>
<feature type="region of interest" description="Disordered" evidence="9">
    <location>
        <begin position="205"/>
        <end position="226"/>
    </location>
</feature>
<protein>
    <submittedName>
        <fullName evidence="11">Leucine Rich Repeat family protein</fullName>
    </submittedName>
</protein>
<dbReference type="PANTHER" id="PTHR18849">
    <property type="entry name" value="LEUCINE RICH REPEAT PROTEIN"/>
    <property type="match status" value="1"/>
</dbReference>
<dbReference type="InterPro" id="IPR032675">
    <property type="entry name" value="LRR_dom_sf"/>
</dbReference>
<keyword evidence="7" id="KW-0966">Cell projection</keyword>
<dbReference type="SMR" id="A2ET01"/>
<keyword evidence="5" id="KW-0677">Repeat</keyword>
<evidence type="ECO:0000313" key="11">
    <source>
        <dbReference type="EMBL" id="EAY04190.1"/>
    </source>
</evidence>
<keyword evidence="3" id="KW-0963">Cytoplasm</keyword>
<dbReference type="GO" id="GO:0005929">
    <property type="term" value="C:cilium"/>
    <property type="evidence" value="ECO:0007669"/>
    <property type="project" value="UniProtKB-SubCell"/>
</dbReference>
<dbReference type="InterPro" id="IPR001611">
    <property type="entry name" value="Leu-rich_rpt"/>
</dbReference>
<dbReference type="OMA" id="QHRAVIV"/>
<dbReference type="Gene3D" id="3.80.10.10">
    <property type="entry name" value="Ribonuclease Inhibitor"/>
    <property type="match status" value="1"/>
</dbReference>
<reference evidence="11" key="2">
    <citation type="journal article" date="2007" name="Science">
        <title>Draft genome sequence of the sexually transmitted pathogen Trichomonas vaginalis.</title>
        <authorList>
            <person name="Carlton J.M."/>
            <person name="Hirt R.P."/>
            <person name="Silva J.C."/>
            <person name="Delcher A.L."/>
            <person name="Schatz M."/>
            <person name="Zhao Q."/>
            <person name="Wortman J.R."/>
            <person name="Bidwell S.L."/>
            <person name="Alsmark U.C.M."/>
            <person name="Besteiro S."/>
            <person name="Sicheritz-Ponten T."/>
            <person name="Noel C.J."/>
            <person name="Dacks J.B."/>
            <person name="Foster P.G."/>
            <person name="Simillion C."/>
            <person name="Van de Peer Y."/>
            <person name="Miranda-Saavedra D."/>
            <person name="Barton G.J."/>
            <person name="Westrop G.D."/>
            <person name="Mueller S."/>
            <person name="Dessi D."/>
            <person name="Fiori P.L."/>
            <person name="Ren Q."/>
            <person name="Paulsen I."/>
            <person name="Zhang H."/>
            <person name="Bastida-Corcuera F.D."/>
            <person name="Simoes-Barbosa A."/>
            <person name="Brown M.T."/>
            <person name="Hayes R.D."/>
            <person name="Mukherjee M."/>
            <person name="Okumura C.Y."/>
            <person name="Schneider R."/>
            <person name="Smith A.J."/>
            <person name="Vanacova S."/>
            <person name="Villalvazo M."/>
            <person name="Haas B.J."/>
            <person name="Pertea M."/>
            <person name="Feldblyum T.V."/>
            <person name="Utterback T.R."/>
            <person name="Shu C.L."/>
            <person name="Osoegawa K."/>
            <person name="de Jong P.J."/>
            <person name="Hrdy I."/>
            <person name="Horvathova L."/>
            <person name="Zubacova Z."/>
            <person name="Dolezal P."/>
            <person name="Malik S.B."/>
            <person name="Logsdon J.M. Jr."/>
            <person name="Henze K."/>
            <person name="Gupta A."/>
            <person name="Wang C.C."/>
            <person name="Dunne R.L."/>
            <person name="Upcroft J.A."/>
            <person name="Upcroft P."/>
            <person name="White O."/>
            <person name="Salzberg S.L."/>
            <person name="Tang P."/>
            <person name="Chiu C.-H."/>
            <person name="Lee Y.-S."/>
            <person name="Embley T.M."/>
            <person name="Coombs G.H."/>
            <person name="Mottram J.C."/>
            <person name="Tachezy J."/>
            <person name="Fraser-Liggett C.M."/>
            <person name="Johnson P.J."/>
        </authorList>
    </citation>
    <scope>NUCLEOTIDE SEQUENCE [LARGE SCALE GENOMIC DNA]</scope>
    <source>
        <strain evidence="11">G3</strain>
    </source>
</reference>
<keyword evidence="12" id="KW-1185">Reference proteome</keyword>
<evidence type="ECO:0000313" key="12">
    <source>
        <dbReference type="Proteomes" id="UP000001542"/>
    </source>
</evidence>
<organism evidence="11 12">
    <name type="scientific">Trichomonas vaginalis (strain ATCC PRA-98 / G3)</name>
    <dbReference type="NCBI Taxonomy" id="412133"/>
    <lineage>
        <taxon>Eukaryota</taxon>
        <taxon>Metamonada</taxon>
        <taxon>Parabasalia</taxon>
        <taxon>Trichomonadida</taxon>
        <taxon>Trichomonadidae</taxon>
        <taxon>Trichomonas</taxon>
    </lineage>
</organism>
<dbReference type="PROSITE" id="PS51450">
    <property type="entry name" value="LRR"/>
    <property type="match status" value="3"/>
</dbReference>
<evidence type="ECO:0000256" key="2">
    <source>
        <dbReference type="ARBA" id="ARBA00004496"/>
    </source>
</evidence>
<comment type="subcellular location">
    <subcellularLocation>
        <location evidence="1">Cell projection</location>
        <location evidence="1">Cilium</location>
    </subcellularLocation>
    <subcellularLocation>
        <location evidence="2">Cytoplasm</location>
    </subcellularLocation>
</comment>
<sequence>MTENPVQLPKQEKLTVEKVRKRAEHNDGVLYTLEEVAMHQDEIFGLTNVLEVNCPKLKIIYLQNNYIPKIEYLSKLTQLEYLNLALNNIEIVEGLEGCEKLNKLDLTCNFIVDITSVKSLQGNYNLKELYLIGNPCDKFEGYRDFVIGTLPQLEVFDGAEVKPSERNLAKRNLAVLKQKMIDQIAMYEPKNYTPEERLETWKSIEETKKKNSPPPPKDPHDEYGTNLKVKAPPAGPDASGRIIQCNQGKWNFKWKDEKDLLILDVAINRYLDTSQIQIDVNPTWVRIEAKGKVLQLILPNEVSIDNVEALRSETSGNLVLKMQKIDKSPFIRYKTPADIV</sequence>
<dbReference type="PANTHER" id="PTHR18849:SF0">
    <property type="entry name" value="CILIA- AND FLAGELLA-ASSOCIATED PROTEIN 410-RELATED"/>
    <property type="match status" value="1"/>
</dbReference>
<proteinExistence type="inferred from homology"/>
<accession>A2ET01</accession>
<dbReference type="InterPro" id="IPR056496">
    <property type="entry name" value="CS_DNAAF11_C"/>
</dbReference>
<evidence type="ECO:0000256" key="5">
    <source>
        <dbReference type="ARBA" id="ARBA00022737"/>
    </source>
</evidence>
<dbReference type="OrthoDB" id="10250990at2759"/>
<dbReference type="VEuPathDB" id="TrichDB:TVAG_298070"/>
<dbReference type="SUPFAM" id="SSF52058">
    <property type="entry name" value="L domain-like"/>
    <property type="match status" value="1"/>
</dbReference>
<dbReference type="RefSeq" id="XP_001316413.1">
    <property type="nucleotide sequence ID" value="XM_001316378.1"/>
</dbReference>
<evidence type="ECO:0000256" key="3">
    <source>
        <dbReference type="ARBA" id="ARBA00022490"/>
    </source>
</evidence>